<proteinExistence type="inferred from homology"/>
<dbReference type="EMBL" id="JAVDYB010000001">
    <property type="protein sequence ID" value="MDR7276869.1"/>
    <property type="molecule type" value="Genomic_DNA"/>
</dbReference>
<dbReference type="GO" id="GO:0055052">
    <property type="term" value="C:ATP-binding cassette (ABC) transporter complex, substrate-binding subunit-containing"/>
    <property type="evidence" value="ECO:0007669"/>
    <property type="project" value="TreeGrafter"/>
</dbReference>
<accession>A0AAE4CBG0</accession>
<dbReference type="SUPFAM" id="SSF53850">
    <property type="entry name" value="Periplasmic binding protein-like II"/>
    <property type="match status" value="1"/>
</dbReference>
<dbReference type="Gene3D" id="3.40.190.10">
    <property type="entry name" value="Periplasmic binding protein-like II"/>
    <property type="match status" value="1"/>
</dbReference>
<evidence type="ECO:0000313" key="5">
    <source>
        <dbReference type="EMBL" id="MDR7276869.1"/>
    </source>
</evidence>
<dbReference type="Proteomes" id="UP001183643">
    <property type="component" value="Unassembled WGS sequence"/>
</dbReference>
<protein>
    <submittedName>
        <fullName evidence="5">Alpha-1,4-digalacturonate transport system substrate-binding protein</fullName>
    </submittedName>
</protein>
<evidence type="ECO:0000256" key="4">
    <source>
        <dbReference type="SAM" id="MobiDB-lite"/>
    </source>
</evidence>
<feature type="compositionally biased region" description="Basic and acidic residues" evidence="4">
    <location>
        <begin position="399"/>
        <end position="408"/>
    </location>
</feature>
<sequence length="414" mass="44073">MSLLTVLALAACAPGGSGEGEADQAADRNLTYVYFTDGPDEAVTRALIAEFERRSGATVNLQVVPYANLEQQLQARLSGGNAPDVARLTDLAPFRADLLDLGAHQRDALSGRFIDGATPATTGPNGELIAVPSDLTMNAPIINVDQFRAAGVPLPDPAAPWTWPQLIEAAQAVQRANGTEYALAMDVSGHRFATMLSQYGTTYLNGETVTLDAAKATAAITEFARLHETGAMPADLWLSAGTKYKAANEIFLAQQVPVYISGNWQVSAFAKSAAFAWQAAPNPCGERCGGFPGGKFLASFRQSAHQALAAEFIAFMTSAESQRRLCQEAAFLPTRKDLIDSGIQYPSRAEDMNVFLQEIQRTPADTYAAAYSPGFNATARAAVTALGKVLTDAQTPERAAQEIRDEAQKAAVPR</sequence>
<feature type="region of interest" description="Disordered" evidence="4">
    <location>
        <begin position="394"/>
        <end position="414"/>
    </location>
</feature>
<gene>
    <name evidence="5" type="ORF">J2S41_003647</name>
</gene>
<keyword evidence="6" id="KW-1185">Reference proteome</keyword>
<dbReference type="AlphaFoldDB" id="A0AAE4CBG0"/>
<dbReference type="PANTHER" id="PTHR30061:SF50">
    <property type="entry name" value="MALTOSE_MALTODEXTRIN-BINDING PERIPLASMIC PROTEIN"/>
    <property type="match status" value="1"/>
</dbReference>
<evidence type="ECO:0000256" key="2">
    <source>
        <dbReference type="ARBA" id="ARBA00022448"/>
    </source>
</evidence>
<evidence type="ECO:0000256" key="1">
    <source>
        <dbReference type="ARBA" id="ARBA00008520"/>
    </source>
</evidence>
<evidence type="ECO:0000256" key="3">
    <source>
        <dbReference type="ARBA" id="ARBA00022729"/>
    </source>
</evidence>
<dbReference type="RefSeq" id="WP_310369080.1">
    <property type="nucleotide sequence ID" value="NZ_JAVDYB010000001.1"/>
</dbReference>
<keyword evidence="3" id="KW-0732">Signal</keyword>
<dbReference type="GO" id="GO:1901982">
    <property type="term" value="F:maltose binding"/>
    <property type="evidence" value="ECO:0007669"/>
    <property type="project" value="TreeGrafter"/>
</dbReference>
<evidence type="ECO:0000313" key="6">
    <source>
        <dbReference type="Proteomes" id="UP001183643"/>
    </source>
</evidence>
<name>A0AAE4CBG0_9ACTN</name>
<dbReference type="GO" id="GO:0015768">
    <property type="term" value="P:maltose transport"/>
    <property type="evidence" value="ECO:0007669"/>
    <property type="project" value="TreeGrafter"/>
</dbReference>
<keyword evidence="2" id="KW-0813">Transport</keyword>
<reference evidence="5" key="1">
    <citation type="submission" date="2023-07" db="EMBL/GenBank/DDBJ databases">
        <title>Sequencing the genomes of 1000 actinobacteria strains.</title>
        <authorList>
            <person name="Klenk H.-P."/>
        </authorList>
    </citation>
    <scope>NUCLEOTIDE SEQUENCE</scope>
    <source>
        <strain evidence="5">DSM 44707</strain>
    </source>
</reference>
<comment type="caution">
    <text evidence="5">The sequence shown here is derived from an EMBL/GenBank/DDBJ whole genome shotgun (WGS) entry which is preliminary data.</text>
</comment>
<organism evidence="5 6">
    <name type="scientific">Catenuloplanes atrovinosus</name>
    <dbReference type="NCBI Taxonomy" id="137266"/>
    <lineage>
        <taxon>Bacteria</taxon>
        <taxon>Bacillati</taxon>
        <taxon>Actinomycetota</taxon>
        <taxon>Actinomycetes</taxon>
        <taxon>Micromonosporales</taxon>
        <taxon>Micromonosporaceae</taxon>
        <taxon>Catenuloplanes</taxon>
    </lineage>
</organism>
<dbReference type="InterPro" id="IPR006059">
    <property type="entry name" value="SBP"/>
</dbReference>
<comment type="similarity">
    <text evidence="1">Belongs to the bacterial solute-binding protein 1 family.</text>
</comment>
<dbReference type="Pfam" id="PF13416">
    <property type="entry name" value="SBP_bac_8"/>
    <property type="match status" value="1"/>
</dbReference>
<dbReference type="PANTHER" id="PTHR30061">
    <property type="entry name" value="MALTOSE-BINDING PERIPLASMIC PROTEIN"/>
    <property type="match status" value="1"/>
</dbReference>
<dbReference type="GO" id="GO:0042956">
    <property type="term" value="P:maltodextrin transmembrane transport"/>
    <property type="evidence" value="ECO:0007669"/>
    <property type="project" value="TreeGrafter"/>
</dbReference>